<evidence type="ECO:0000313" key="1">
    <source>
        <dbReference type="EMBL" id="GEU88981.1"/>
    </source>
</evidence>
<reference evidence="1" key="1">
    <citation type="journal article" date="2019" name="Sci. Rep.">
        <title>Draft genome of Tanacetum cinerariifolium, the natural source of mosquito coil.</title>
        <authorList>
            <person name="Yamashiro T."/>
            <person name="Shiraishi A."/>
            <person name="Satake H."/>
            <person name="Nakayama K."/>
        </authorList>
    </citation>
    <scope>NUCLEOTIDE SEQUENCE</scope>
</reference>
<protein>
    <recommendedName>
        <fullName evidence="2">Reverse transcriptase domain-containing protein</fullName>
    </recommendedName>
</protein>
<comment type="caution">
    <text evidence="1">The sequence shown here is derived from an EMBL/GenBank/DDBJ whole genome shotgun (WGS) entry which is preliminary data.</text>
</comment>
<proteinExistence type="predicted"/>
<gene>
    <name evidence="1" type="ORF">Tci_060959</name>
</gene>
<dbReference type="EMBL" id="BKCJ010009863">
    <property type="protein sequence ID" value="GEU88981.1"/>
    <property type="molecule type" value="Genomic_DNA"/>
</dbReference>
<name>A0A6L2NRF9_TANCI</name>
<organism evidence="1">
    <name type="scientific">Tanacetum cinerariifolium</name>
    <name type="common">Dalmatian daisy</name>
    <name type="synonym">Chrysanthemum cinerariifolium</name>
    <dbReference type="NCBI Taxonomy" id="118510"/>
    <lineage>
        <taxon>Eukaryota</taxon>
        <taxon>Viridiplantae</taxon>
        <taxon>Streptophyta</taxon>
        <taxon>Embryophyta</taxon>
        <taxon>Tracheophyta</taxon>
        <taxon>Spermatophyta</taxon>
        <taxon>Magnoliopsida</taxon>
        <taxon>eudicotyledons</taxon>
        <taxon>Gunneridae</taxon>
        <taxon>Pentapetalae</taxon>
        <taxon>asterids</taxon>
        <taxon>campanulids</taxon>
        <taxon>Asterales</taxon>
        <taxon>Asteraceae</taxon>
        <taxon>Asteroideae</taxon>
        <taxon>Anthemideae</taxon>
        <taxon>Anthemidinae</taxon>
        <taxon>Tanacetum</taxon>
    </lineage>
</organism>
<sequence>MFPIRIKENKKNQNLPFVSLTKYGSPQKEIFESYREYDSFCFEIEPGQERLINVVKNDISDDSSNDPLLEEADLFIASDNSIPQGIENFGNDSEGDIQFLKELLIDDSILFPVNESPEYDFDNPSIPRPPPEPPDAEVEFELDSGEEISVVMNDNNELECLDPRDEFDVSNDENDDYSSFMFVIRIFLPYLIYFK</sequence>
<evidence type="ECO:0008006" key="2">
    <source>
        <dbReference type="Google" id="ProtNLM"/>
    </source>
</evidence>
<accession>A0A6L2NRF9</accession>
<dbReference type="AlphaFoldDB" id="A0A6L2NRF9"/>
<feature type="non-terminal residue" evidence="1">
    <location>
        <position position="195"/>
    </location>
</feature>